<accession>A0A5N5TNE9</accession>
<feature type="transmembrane region" description="Helical" evidence="1">
    <location>
        <begin position="32"/>
        <end position="61"/>
    </location>
</feature>
<keyword evidence="3" id="KW-1185">Reference proteome</keyword>
<evidence type="ECO:0000256" key="1">
    <source>
        <dbReference type="SAM" id="Phobius"/>
    </source>
</evidence>
<comment type="caution">
    <text evidence="2">The sequence shown here is derived from an EMBL/GenBank/DDBJ whole genome shotgun (WGS) entry which is preliminary data.</text>
</comment>
<evidence type="ECO:0000313" key="3">
    <source>
        <dbReference type="Proteomes" id="UP000326759"/>
    </source>
</evidence>
<proteinExistence type="predicted"/>
<keyword evidence="1" id="KW-1133">Transmembrane helix</keyword>
<dbReference type="EMBL" id="SEYY01000271">
    <property type="protein sequence ID" value="KAB7507652.1"/>
    <property type="molecule type" value="Genomic_DNA"/>
</dbReference>
<protein>
    <submittedName>
        <fullName evidence="2">Uncharacterized protein</fullName>
    </submittedName>
</protein>
<dbReference type="Proteomes" id="UP000326759">
    <property type="component" value="Unassembled WGS sequence"/>
</dbReference>
<keyword evidence="1" id="KW-0812">Transmembrane</keyword>
<reference evidence="2 3" key="1">
    <citation type="journal article" date="2019" name="PLoS Biol.">
        <title>Sex chromosomes control vertical transmission of feminizing Wolbachia symbionts in an isopod.</title>
        <authorList>
            <person name="Becking T."/>
            <person name="Chebbi M.A."/>
            <person name="Giraud I."/>
            <person name="Moumen B."/>
            <person name="Laverre T."/>
            <person name="Caubet Y."/>
            <person name="Peccoud J."/>
            <person name="Gilbert C."/>
            <person name="Cordaux R."/>
        </authorList>
    </citation>
    <scope>NUCLEOTIDE SEQUENCE [LARGE SCALE GENOMIC DNA]</scope>
    <source>
        <strain evidence="2">ANa2</strain>
        <tissue evidence="2">Whole body excluding digestive tract and cuticle</tissue>
    </source>
</reference>
<gene>
    <name evidence="2" type="ORF">Anas_03572</name>
</gene>
<evidence type="ECO:0000313" key="2">
    <source>
        <dbReference type="EMBL" id="KAB7507652.1"/>
    </source>
</evidence>
<dbReference type="AlphaFoldDB" id="A0A5N5TNE9"/>
<name>A0A5N5TNE9_9CRUS</name>
<sequence>MGKSLHCSTNCLSSLYIIWRLTLLLYEWKIRLSFLLLFCLYLVVIVFYASLILLMNGLFLVKLEILRLVLLSIRWRGG</sequence>
<keyword evidence="1" id="KW-0472">Membrane</keyword>
<organism evidence="2 3">
    <name type="scientific">Armadillidium nasatum</name>
    <dbReference type="NCBI Taxonomy" id="96803"/>
    <lineage>
        <taxon>Eukaryota</taxon>
        <taxon>Metazoa</taxon>
        <taxon>Ecdysozoa</taxon>
        <taxon>Arthropoda</taxon>
        <taxon>Crustacea</taxon>
        <taxon>Multicrustacea</taxon>
        <taxon>Malacostraca</taxon>
        <taxon>Eumalacostraca</taxon>
        <taxon>Peracarida</taxon>
        <taxon>Isopoda</taxon>
        <taxon>Oniscidea</taxon>
        <taxon>Crinocheta</taxon>
        <taxon>Armadillidiidae</taxon>
        <taxon>Armadillidium</taxon>
    </lineage>
</organism>